<evidence type="ECO:0000313" key="1">
    <source>
        <dbReference type="EMBL" id="KKK90513.1"/>
    </source>
</evidence>
<comment type="caution">
    <text evidence="1">The sequence shown here is derived from an EMBL/GenBank/DDBJ whole genome shotgun (WGS) entry which is preliminary data.</text>
</comment>
<protein>
    <submittedName>
        <fullName evidence="1">Uncharacterized protein</fullName>
    </submittedName>
</protein>
<proteinExistence type="predicted"/>
<accession>A0A0F8Z9V7</accession>
<gene>
    <name evidence="1" type="ORF">LCGC14_2722230</name>
</gene>
<organism evidence="1">
    <name type="scientific">marine sediment metagenome</name>
    <dbReference type="NCBI Taxonomy" id="412755"/>
    <lineage>
        <taxon>unclassified sequences</taxon>
        <taxon>metagenomes</taxon>
        <taxon>ecological metagenomes</taxon>
    </lineage>
</organism>
<feature type="non-terminal residue" evidence="1">
    <location>
        <position position="1"/>
    </location>
</feature>
<name>A0A0F8Z9V7_9ZZZZ</name>
<sequence length="29" mass="3379">DCVEGECSKYDCLNEQAIKSSFNEVIYYK</sequence>
<dbReference type="AlphaFoldDB" id="A0A0F8Z9V7"/>
<reference evidence="1" key="1">
    <citation type="journal article" date="2015" name="Nature">
        <title>Complex archaea that bridge the gap between prokaryotes and eukaryotes.</title>
        <authorList>
            <person name="Spang A."/>
            <person name="Saw J.H."/>
            <person name="Jorgensen S.L."/>
            <person name="Zaremba-Niedzwiedzka K."/>
            <person name="Martijn J."/>
            <person name="Lind A.E."/>
            <person name="van Eijk R."/>
            <person name="Schleper C."/>
            <person name="Guy L."/>
            <person name="Ettema T.J."/>
        </authorList>
    </citation>
    <scope>NUCLEOTIDE SEQUENCE</scope>
</reference>
<dbReference type="EMBL" id="LAZR01049067">
    <property type="protein sequence ID" value="KKK90513.1"/>
    <property type="molecule type" value="Genomic_DNA"/>
</dbReference>